<dbReference type="InterPro" id="IPR029069">
    <property type="entry name" value="HotDog_dom_sf"/>
</dbReference>
<dbReference type="Pfam" id="PF13452">
    <property type="entry name" value="FAS1_DH_region"/>
    <property type="match status" value="1"/>
</dbReference>
<feature type="domain" description="FAS1-like dehydratase" evidence="1">
    <location>
        <begin position="38"/>
        <end position="118"/>
    </location>
</feature>
<gene>
    <name evidence="2" type="ORF">CGZ92_07405</name>
</gene>
<proteinExistence type="predicted"/>
<dbReference type="SUPFAM" id="SSF54637">
    <property type="entry name" value="Thioesterase/thiol ester dehydrase-isomerase"/>
    <property type="match status" value="1"/>
</dbReference>
<evidence type="ECO:0000313" key="2">
    <source>
        <dbReference type="EMBL" id="OYN87527.1"/>
    </source>
</evidence>
<name>A0A255E7G3_9ACTN</name>
<dbReference type="AlphaFoldDB" id="A0A255E7G3"/>
<protein>
    <recommendedName>
        <fullName evidence="1">FAS1-like dehydratase domain-containing protein</fullName>
    </recommendedName>
</protein>
<dbReference type="EMBL" id="NMVI01000016">
    <property type="protein sequence ID" value="OYN87527.1"/>
    <property type="molecule type" value="Genomic_DNA"/>
</dbReference>
<comment type="caution">
    <text evidence="2">The sequence shown here is derived from an EMBL/GenBank/DDBJ whole genome shotgun (WGS) entry which is preliminary data.</text>
</comment>
<dbReference type="RefSeq" id="WP_094450749.1">
    <property type="nucleotide sequence ID" value="NZ_NMVI01000016.1"/>
</dbReference>
<sequence length="131" mass="13752">MDLSQAEGRTYPPVAPVAVTAEAVAAFSEALGMPATDVAPPTFGAKLASPAWQQLFTDPELGLDLNHTIHGEQRFSVARPLRVGDEVVTQATIARVKARGPMAFITLVVDFTVAGEPVGSSTSTLIHRKAA</sequence>
<reference evidence="2 3" key="1">
    <citation type="submission" date="2017-07" db="EMBL/GenBank/DDBJ databases">
        <title>Draft whole genome sequences of clinical Proprionibacteriaceae strains.</title>
        <authorList>
            <person name="Bernier A.-M."/>
            <person name="Bernard K."/>
            <person name="Domingo M.-C."/>
        </authorList>
    </citation>
    <scope>NUCLEOTIDE SEQUENCE [LARGE SCALE GENOMIC DNA]</scope>
    <source>
        <strain evidence="2 3">NML 160184</strain>
    </source>
</reference>
<dbReference type="Gene3D" id="3.10.129.10">
    <property type="entry name" value="Hotdog Thioesterase"/>
    <property type="match status" value="1"/>
</dbReference>
<dbReference type="Proteomes" id="UP000216533">
    <property type="component" value="Unassembled WGS sequence"/>
</dbReference>
<evidence type="ECO:0000313" key="3">
    <source>
        <dbReference type="Proteomes" id="UP000216533"/>
    </source>
</evidence>
<evidence type="ECO:0000259" key="1">
    <source>
        <dbReference type="Pfam" id="PF13452"/>
    </source>
</evidence>
<dbReference type="InterPro" id="IPR039569">
    <property type="entry name" value="FAS1-like_DH_region"/>
</dbReference>
<accession>A0A255E7G3</accession>
<organism evidence="2 3">
    <name type="scientific">Parenemella sanctibonifatiensis</name>
    <dbReference type="NCBI Taxonomy" id="2016505"/>
    <lineage>
        <taxon>Bacteria</taxon>
        <taxon>Bacillati</taxon>
        <taxon>Actinomycetota</taxon>
        <taxon>Actinomycetes</taxon>
        <taxon>Propionibacteriales</taxon>
        <taxon>Propionibacteriaceae</taxon>
        <taxon>Parenemella</taxon>
    </lineage>
</organism>